<dbReference type="Proteomes" id="UP000054725">
    <property type="component" value="Unassembled WGS sequence"/>
</dbReference>
<dbReference type="InterPro" id="IPR047212">
    <property type="entry name" value="TPP_POXB-like"/>
</dbReference>
<dbReference type="PANTHER" id="PTHR42981">
    <property type="entry name" value="PYRUVATE DEHYDROGENASE [UBIQUINONE]"/>
    <property type="match status" value="1"/>
</dbReference>
<dbReference type="PROSITE" id="PS00187">
    <property type="entry name" value="TPP_ENZYMES"/>
    <property type="match status" value="1"/>
</dbReference>
<keyword evidence="2 3" id="KW-0786">Thiamine pyrophosphate</keyword>
<feature type="domain" description="Thiamine pyrophosphate enzyme N-terminal TPP-binding" evidence="6">
    <location>
        <begin position="4"/>
        <end position="114"/>
    </location>
</feature>
<dbReference type="RefSeq" id="WP_058504503.1">
    <property type="nucleotide sequence ID" value="NZ_CAAAIF010000011.1"/>
</dbReference>
<dbReference type="Pfam" id="PF02775">
    <property type="entry name" value="TPP_enzyme_C"/>
    <property type="match status" value="1"/>
</dbReference>
<evidence type="ECO:0000259" key="4">
    <source>
        <dbReference type="Pfam" id="PF00205"/>
    </source>
</evidence>
<dbReference type="Pfam" id="PF02776">
    <property type="entry name" value="TPP_enzyme_N"/>
    <property type="match status" value="1"/>
</dbReference>
<comment type="caution">
    <text evidence="7">The sequence shown here is derived from an EMBL/GenBank/DDBJ whole genome shotgun (WGS) entry which is preliminary data.</text>
</comment>
<dbReference type="Gene3D" id="3.40.50.1220">
    <property type="entry name" value="TPP-binding domain"/>
    <property type="match status" value="1"/>
</dbReference>
<dbReference type="InterPro" id="IPR029035">
    <property type="entry name" value="DHS-like_NAD/FAD-binding_dom"/>
</dbReference>
<dbReference type="GO" id="GO:0052737">
    <property type="term" value="F:pyruvate dehydrogenase (quinone) activity"/>
    <property type="evidence" value="ECO:0007669"/>
    <property type="project" value="UniProtKB-EC"/>
</dbReference>
<dbReference type="AlphaFoldDB" id="A0A0W0WW81"/>
<dbReference type="OrthoDB" id="9785953at2"/>
<dbReference type="InterPro" id="IPR011766">
    <property type="entry name" value="TPP_enzyme_TPP-bd"/>
</dbReference>
<dbReference type="GO" id="GO:0030976">
    <property type="term" value="F:thiamine pyrophosphate binding"/>
    <property type="evidence" value="ECO:0007669"/>
    <property type="project" value="InterPro"/>
</dbReference>
<evidence type="ECO:0000256" key="1">
    <source>
        <dbReference type="ARBA" id="ARBA00007812"/>
    </source>
</evidence>
<dbReference type="SUPFAM" id="SSF52518">
    <property type="entry name" value="Thiamin diphosphate-binding fold (THDP-binding)"/>
    <property type="match status" value="2"/>
</dbReference>
<comment type="similarity">
    <text evidence="1 3">Belongs to the TPP enzyme family.</text>
</comment>
<reference evidence="7 8" key="1">
    <citation type="submission" date="2015-11" db="EMBL/GenBank/DDBJ databases">
        <title>Genomic analysis of 38 Legionella species identifies large and diverse effector repertoires.</title>
        <authorList>
            <person name="Burstein D."/>
            <person name="Amaro F."/>
            <person name="Zusman T."/>
            <person name="Lifshitz Z."/>
            <person name="Cohen O."/>
            <person name="Gilbert J.A."/>
            <person name="Pupko T."/>
            <person name="Shuman H.A."/>
            <person name="Segal G."/>
        </authorList>
    </citation>
    <scope>NUCLEOTIDE SEQUENCE [LARGE SCALE GENOMIC DNA]</scope>
    <source>
        <strain evidence="7 8">ATCC 49506</strain>
    </source>
</reference>
<dbReference type="EC" id="1.2.5.1" evidence="7"/>
<dbReference type="GO" id="GO:0019752">
    <property type="term" value="P:carboxylic acid metabolic process"/>
    <property type="evidence" value="ECO:0007669"/>
    <property type="project" value="UniProtKB-ARBA"/>
</dbReference>
<dbReference type="EMBL" id="LNYO01000013">
    <property type="protein sequence ID" value="KTD36516.1"/>
    <property type="molecule type" value="Genomic_DNA"/>
</dbReference>
<keyword evidence="7" id="KW-0560">Oxidoreductase</keyword>
<feature type="domain" description="Thiamine pyrophosphate enzyme TPP-binding" evidence="5">
    <location>
        <begin position="379"/>
        <end position="525"/>
    </location>
</feature>
<dbReference type="GO" id="GO:0000287">
    <property type="term" value="F:magnesium ion binding"/>
    <property type="evidence" value="ECO:0007669"/>
    <property type="project" value="InterPro"/>
</dbReference>
<dbReference type="SUPFAM" id="SSF52467">
    <property type="entry name" value="DHS-like NAD/FAD-binding domain"/>
    <property type="match status" value="1"/>
</dbReference>
<dbReference type="CDD" id="cd02014">
    <property type="entry name" value="TPP_POX"/>
    <property type="match status" value="1"/>
</dbReference>
<dbReference type="CDD" id="cd07039">
    <property type="entry name" value="TPP_PYR_POX"/>
    <property type="match status" value="1"/>
</dbReference>
<feature type="domain" description="Thiamine pyrophosphate enzyme central" evidence="4">
    <location>
        <begin position="190"/>
        <end position="317"/>
    </location>
</feature>
<accession>A0A0W0WW81</accession>
<evidence type="ECO:0000313" key="8">
    <source>
        <dbReference type="Proteomes" id="UP000054725"/>
    </source>
</evidence>
<dbReference type="InterPro" id="IPR012000">
    <property type="entry name" value="Thiamin_PyroP_enz_cen_dom"/>
</dbReference>
<keyword evidence="8" id="KW-1185">Reference proteome</keyword>
<keyword evidence="7" id="KW-0670">Pyruvate</keyword>
<dbReference type="InterPro" id="IPR012001">
    <property type="entry name" value="Thiamin_PyroP_enz_TPP-bd_dom"/>
</dbReference>
<dbReference type="STRING" id="45070.Lnau_1500"/>
<gene>
    <name evidence="7" type="primary">poxB_2</name>
    <name evidence="7" type="ORF">Lnau_1500</name>
</gene>
<dbReference type="PATRIC" id="fig|45070.6.peg.1570"/>
<proteinExistence type="inferred from homology"/>
<evidence type="ECO:0000259" key="6">
    <source>
        <dbReference type="Pfam" id="PF02776"/>
    </source>
</evidence>
<evidence type="ECO:0000259" key="5">
    <source>
        <dbReference type="Pfam" id="PF02775"/>
    </source>
</evidence>
<dbReference type="InterPro" id="IPR047210">
    <property type="entry name" value="TPP_PYR_POXB-like"/>
</dbReference>
<organism evidence="7 8">
    <name type="scientific">Legionella nautarum</name>
    <dbReference type="NCBI Taxonomy" id="45070"/>
    <lineage>
        <taxon>Bacteria</taxon>
        <taxon>Pseudomonadati</taxon>
        <taxon>Pseudomonadota</taxon>
        <taxon>Gammaproteobacteria</taxon>
        <taxon>Legionellales</taxon>
        <taxon>Legionellaceae</taxon>
        <taxon>Legionella</taxon>
    </lineage>
</organism>
<protein>
    <submittedName>
        <fullName evidence="7">Pyruvate dehydrogenase</fullName>
        <ecNumber evidence="7">1.2.5.1</ecNumber>
    </submittedName>
</protein>
<dbReference type="PANTHER" id="PTHR42981:SF2">
    <property type="entry name" value="PYRUVATE DEHYDROGENASE [UBIQUINONE]"/>
    <property type="match status" value="1"/>
</dbReference>
<dbReference type="Gene3D" id="3.40.50.970">
    <property type="match status" value="2"/>
</dbReference>
<sequence>MALTTAEQMVELLKSAGIRRIYGVTGDSLNFLNDALRRDGTIEWIHVRHEEAGAFAAMAEGVLGGLGCCAGSSGPGHVHLLNGFYDAHRWGAPVLALASTIISQDYGSESFQSTDLSMFDGCSYYNEIAQTPKQLPRMVQQAMQYAWNRKGVGVCAFPGDLMMQQAYEGIPLATLYRPDAVTCPSERELNDLAALINNTEKVSIYAGIGCTNARAEVLKLAEKLKAPIAYTLKAKMVMEHENPFVVGMTGLLGSSAGARAITECKVLLMLGSDFPWREFLDGEVKIVQIDTKPERLGRRVALHRGLTGDINSTLKALLPLVQIKNDDTFLKDCLKDYDAVQKLQHHHAEEAGQENLIKPEFLATKIDELADKDAIFTADTGMCTVWAARYIRSTGKRSLMGSFSHGSMANAMPQAIGAALHSPSRQVVAFCGDGGISMLLGDLMTIAQYKLPIKLIVFNNRTLGMVELEMQVAGLPNWQTKMVNPNFAQLAEACGIRGYSIKNPEELEPTLREAFSYEAAVLVEVFTNPDVPVLPPHTSIGVITRYVESEVKLTKAGRFKEAWLSLKTSIKYVRDLW</sequence>
<evidence type="ECO:0000313" key="7">
    <source>
        <dbReference type="EMBL" id="KTD36516.1"/>
    </source>
</evidence>
<dbReference type="InterPro" id="IPR047211">
    <property type="entry name" value="POXB-like"/>
</dbReference>
<dbReference type="Pfam" id="PF00205">
    <property type="entry name" value="TPP_enzyme_M"/>
    <property type="match status" value="1"/>
</dbReference>
<evidence type="ECO:0000256" key="3">
    <source>
        <dbReference type="RuleBase" id="RU362132"/>
    </source>
</evidence>
<dbReference type="InterPro" id="IPR000399">
    <property type="entry name" value="TPP-bd_CS"/>
</dbReference>
<name>A0A0W0WW81_9GAMM</name>
<dbReference type="InterPro" id="IPR029061">
    <property type="entry name" value="THDP-binding"/>
</dbReference>
<evidence type="ECO:0000256" key="2">
    <source>
        <dbReference type="ARBA" id="ARBA00023052"/>
    </source>
</evidence>